<organism evidence="2 3">
    <name type="scientific">Chrysochloris asiatica</name>
    <name type="common">Cape golden mole</name>
    <dbReference type="NCBI Taxonomy" id="185453"/>
    <lineage>
        <taxon>Eukaryota</taxon>
        <taxon>Metazoa</taxon>
        <taxon>Chordata</taxon>
        <taxon>Craniata</taxon>
        <taxon>Vertebrata</taxon>
        <taxon>Euteleostomi</taxon>
        <taxon>Mammalia</taxon>
        <taxon>Eutheria</taxon>
        <taxon>Afrotheria</taxon>
        <taxon>Chrysochloridae</taxon>
        <taxon>Chrysochlorinae</taxon>
        <taxon>Chrysochloris</taxon>
    </lineage>
</organism>
<dbReference type="GeneID" id="102822439"/>
<reference evidence="3" key="1">
    <citation type="submission" date="2025-08" db="UniProtKB">
        <authorList>
            <consortium name="RefSeq"/>
        </authorList>
    </citation>
    <scope>IDENTIFICATION</scope>
    <source>
        <tissue evidence="3">Spleen</tissue>
    </source>
</reference>
<feature type="region of interest" description="Disordered" evidence="1">
    <location>
        <begin position="138"/>
        <end position="196"/>
    </location>
</feature>
<sequence>MFQEEVAEGSRTEDPVLSPRGGSGPFQEDVEGVYSMPVLVLDGLCGAGHGKYALTKETHAGISSQPVGGLGFLAEKCDYLPAAGDGIQPGSPCDPVGPPLLSGREALRPAPEDPPQSPTLYLRMSAETSITWPEVEHLMGTNSDDRPTTSHSQEELEVKAQARSWERWKQKLPAPSDTHTSSLEPVANLSTSLKPG</sequence>
<dbReference type="OrthoDB" id="1884872at2759"/>
<gene>
    <name evidence="3" type="primary">LOC102822439</name>
</gene>
<dbReference type="AlphaFoldDB" id="A0A9B0TBG6"/>
<name>A0A9B0TBG6_CHRAS</name>
<feature type="non-terminal residue" evidence="3">
    <location>
        <position position="196"/>
    </location>
</feature>
<feature type="region of interest" description="Disordered" evidence="1">
    <location>
        <begin position="1"/>
        <end position="29"/>
    </location>
</feature>
<keyword evidence="2" id="KW-1185">Reference proteome</keyword>
<evidence type="ECO:0000256" key="1">
    <source>
        <dbReference type="SAM" id="MobiDB-lite"/>
    </source>
</evidence>
<protein>
    <submittedName>
        <fullName evidence="3">SPOC domain-containing protein 1-like</fullName>
    </submittedName>
</protein>
<evidence type="ECO:0000313" key="2">
    <source>
        <dbReference type="Proteomes" id="UP000504623"/>
    </source>
</evidence>
<dbReference type="RefSeq" id="XP_006862431.1">
    <property type="nucleotide sequence ID" value="XM_006862369.1"/>
</dbReference>
<proteinExistence type="predicted"/>
<feature type="compositionally biased region" description="Polar residues" evidence="1">
    <location>
        <begin position="177"/>
        <end position="196"/>
    </location>
</feature>
<dbReference type="Proteomes" id="UP000504623">
    <property type="component" value="Unplaced"/>
</dbReference>
<evidence type="ECO:0000313" key="3">
    <source>
        <dbReference type="RefSeq" id="XP_006862431.1"/>
    </source>
</evidence>
<feature type="region of interest" description="Disordered" evidence="1">
    <location>
        <begin position="93"/>
        <end position="118"/>
    </location>
</feature>
<accession>A0A9B0TBG6</accession>
<feature type="compositionally biased region" description="Basic and acidic residues" evidence="1">
    <location>
        <begin position="143"/>
        <end position="169"/>
    </location>
</feature>